<proteinExistence type="predicted"/>
<keyword evidence="1" id="KW-0175">Coiled coil</keyword>
<evidence type="ECO:0000313" key="3">
    <source>
        <dbReference type="Proteomes" id="UP000005850"/>
    </source>
</evidence>
<dbReference type="RefSeq" id="WP_003335754.1">
    <property type="nucleotide sequence ID" value="NZ_CP007806.1"/>
</dbReference>
<keyword evidence="3" id="KW-1185">Reference proteome</keyword>
<organism evidence="2 3">
    <name type="scientific">Brevibacillus laterosporus LMG 15441</name>
    <dbReference type="NCBI Taxonomy" id="1042163"/>
    <lineage>
        <taxon>Bacteria</taxon>
        <taxon>Bacillati</taxon>
        <taxon>Bacillota</taxon>
        <taxon>Bacilli</taxon>
        <taxon>Bacillales</taxon>
        <taxon>Paenibacillaceae</taxon>
        <taxon>Brevibacillus</taxon>
    </lineage>
</organism>
<dbReference type="KEGG" id="blr:BRLA_c030370"/>
<dbReference type="Proteomes" id="UP000005850">
    <property type="component" value="Chromosome"/>
</dbReference>
<accession>A0A075R6B2</accession>
<feature type="coiled-coil region" evidence="1">
    <location>
        <begin position="4"/>
        <end position="31"/>
    </location>
</feature>
<protein>
    <submittedName>
        <fullName evidence="2">Uncharacterized protein</fullName>
    </submittedName>
</protein>
<dbReference type="EMBL" id="CP007806">
    <property type="protein sequence ID" value="AIG27349.1"/>
    <property type="molecule type" value="Genomic_DNA"/>
</dbReference>
<evidence type="ECO:0000256" key="1">
    <source>
        <dbReference type="SAM" id="Coils"/>
    </source>
</evidence>
<dbReference type="HOGENOM" id="CLU_3005171_0_0_9"/>
<dbReference type="AlphaFoldDB" id="A0A075R6B2"/>
<reference evidence="2 3" key="1">
    <citation type="journal article" date="2011" name="J. Bacteriol.">
        <title>Genome sequence of Brevibacillus laterosporus LMG 15441, a pathogen of invertebrates.</title>
        <authorList>
            <person name="Djukic M."/>
            <person name="Poehlein A."/>
            <person name="Thurmer A."/>
            <person name="Daniel R."/>
        </authorList>
    </citation>
    <scope>NUCLEOTIDE SEQUENCE [LARGE SCALE GENOMIC DNA]</scope>
    <source>
        <strain evidence="2 3">LMG 15441</strain>
    </source>
</reference>
<name>A0A075R6B2_BRELA</name>
<gene>
    <name evidence="2" type="ORF">BRLA_c030370</name>
</gene>
<sequence length="56" mass="6626">MSNNKCAEKEIDKIVRNLKKFKCRLKHTRRESKVEANESNILITEIQRLIEQALLT</sequence>
<dbReference type="STRING" id="1042163.BRLA_c030370"/>
<evidence type="ECO:0000313" key="2">
    <source>
        <dbReference type="EMBL" id="AIG27349.1"/>
    </source>
</evidence>